<keyword evidence="1" id="KW-0732">Signal</keyword>
<protein>
    <submittedName>
        <fullName evidence="2">Uncharacterized protein</fullName>
    </submittedName>
</protein>
<feature type="chain" id="PRO_5045678566" evidence="1">
    <location>
        <begin position="25"/>
        <end position="90"/>
    </location>
</feature>
<organism evidence="2 3">
    <name type="scientific">Shewanella jiangmenensis</name>
    <dbReference type="NCBI Taxonomy" id="2837387"/>
    <lineage>
        <taxon>Bacteria</taxon>
        <taxon>Pseudomonadati</taxon>
        <taxon>Pseudomonadota</taxon>
        <taxon>Gammaproteobacteria</taxon>
        <taxon>Alteromonadales</taxon>
        <taxon>Shewanellaceae</taxon>
        <taxon>Shewanella</taxon>
    </lineage>
</organism>
<keyword evidence="3" id="KW-1185">Reference proteome</keyword>
<evidence type="ECO:0000256" key="1">
    <source>
        <dbReference type="SAM" id="SignalP"/>
    </source>
</evidence>
<name>A0ABS5V1R8_9GAMM</name>
<accession>A0ABS5V1R8</accession>
<feature type="signal peptide" evidence="1">
    <location>
        <begin position="1"/>
        <end position="24"/>
    </location>
</feature>
<comment type="caution">
    <text evidence="2">The sequence shown here is derived from an EMBL/GenBank/DDBJ whole genome shotgun (WGS) entry which is preliminary data.</text>
</comment>
<dbReference type="Proteomes" id="UP001195903">
    <property type="component" value="Unassembled WGS sequence"/>
</dbReference>
<dbReference type="EMBL" id="JAHEPS010000001">
    <property type="protein sequence ID" value="MBT1443873.1"/>
    <property type="molecule type" value="Genomic_DNA"/>
</dbReference>
<reference evidence="2 3" key="1">
    <citation type="submission" date="2021-05" db="EMBL/GenBank/DDBJ databases">
        <title>Shewanella sp. JM162201.</title>
        <authorList>
            <person name="Xu S."/>
            <person name="Li A."/>
        </authorList>
    </citation>
    <scope>NUCLEOTIDE SEQUENCE [LARGE SCALE GENOMIC DNA]</scope>
    <source>
        <strain evidence="2 3">JM162201</strain>
    </source>
</reference>
<evidence type="ECO:0000313" key="2">
    <source>
        <dbReference type="EMBL" id="MBT1443873.1"/>
    </source>
</evidence>
<sequence>MSKRILNRSLIAATLVFATAGAQASEPLTTEVLRSVEQVLVSQSKEMLQAAVVDLKLELETELSAQWLALTADDEKAAAKTEQTTALVKE</sequence>
<evidence type="ECO:0000313" key="3">
    <source>
        <dbReference type="Proteomes" id="UP001195903"/>
    </source>
</evidence>
<dbReference type="RefSeq" id="WP_214506026.1">
    <property type="nucleotide sequence ID" value="NZ_JAHEPS010000001.1"/>
</dbReference>
<gene>
    <name evidence="2" type="ORF">KJI95_04965</name>
</gene>
<proteinExistence type="predicted"/>